<dbReference type="FunFam" id="1.25.50.20:FF:000001">
    <property type="entry name" value="Aminopeptidase"/>
    <property type="match status" value="1"/>
</dbReference>
<evidence type="ECO:0000256" key="6">
    <source>
        <dbReference type="ARBA" id="ARBA00015611"/>
    </source>
</evidence>
<keyword evidence="15" id="KW-1015">Disulfide bond</keyword>
<keyword evidence="16" id="KW-0325">Glycoprotein</keyword>
<evidence type="ECO:0000256" key="11">
    <source>
        <dbReference type="ARBA" id="ARBA00022801"/>
    </source>
</evidence>
<dbReference type="Gene3D" id="2.60.40.1910">
    <property type="match status" value="1"/>
</dbReference>
<evidence type="ECO:0000256" key="9">
    <source>
        <dbReference type="ARBA" id="ARBA00022723"/>
    </source>
</evidence>
<evidence type="ECO:0000256" key="16">
    <source>
        <dbReference type="ARBA" id="ARBA00023180"/>
    </source>
</evidence>
<dbReference type="InterPro" id="IPR050344">
    <property type="entry name" value="Peptidase_M1_aminopeptidases"/>
</dbReference>
<comment type="subcellular location">
    <subcellularLocation>
        <location evidence="3">Cell membrane</location>
    </subcellularLocation>
</comment>
<evidence type="ECO:0000256" key="15">
    <source>
        <dbReference type="ARBA" id="ARBA00023157"/>
    </source>
</evidence>
<dbReference type="GO" id="GO:0008270">
    <property type="term" value="F:zinc ion binding"/>
    <property type="evidence" value="ECO:0007669"/>
    <property type="project" value="TreeGrafter"/>
</dbReference>
<dbReference type="GO" id="GO:0005737">
    <property type="term" value="C:cytoplasm"/>
    <property type="evidence" value="ECO:0007669"/>
    <property type="project" value="TreeGrafter"/>
</dbReference>
<evidence type="ECO:0000313" key="18">
    <source>
        <dbReference type="EMBL" id="CAF0880489.1"/>
    </source>
</evidence>
<accession>A0A813Y3P0</accession>
<dbReference type="GO" id="GO:0006508">
    <property type="term" value="P:proteolysis"/>
    <property type="evidence" value="ECO:0007669"/>
    <property type="project" value="UniProtKB-KW"/>
</dbReference>
<dbReference type="GO" id="GO:0005615">
    <property type="term" value="C:extracellular space"/>
    <property type="evidence" value="ECO:0007669"/>
    <property type="project" value="TreeGrafter"/>
</dbReference>
<keyword evidence="7" id="KW-1003">Cell membrane</keyword>
<organism evidence="18 20">
    <name type="scientific">Rotaria sordida</name>
    <dbReference type="NCBI Taxonomy" id="392033"/>
    <lineage>
        <taxon>Eukaryota</taxon>
        <taxon>Metazoa</taxon>
        <taxon>Spiralia</taxon>
        <taxon>Gnathifera</taxon>
        <taxon>Rotifera</taxon>
        <taxon>Eurotatoria</taxon>
        <taxon>Bdelloidea</taxon>
        <taxon>Philodinida</taxon>
        <taxon>Philodinidae</taxon>
        <taxon>Rotaria</taxon>
    </lineage>
</organism>
<protein>
    <recommendedName>
        <fullName evidence="6">Aminopeptidase N</fullName>
        <ecNumber evidence="5">3.4.11.2</ecNumber>
    </recommendedName>
</protein>
<reference evidence="18" key="1">
    <citation type="submission" date="2021-02" db="EMBL/GenBank/DDBJ databases">
        <authorList>
            <person name="Nowell W R."/>
        </authorList>
    </citation>
    <scope>NUCLEOTIDE SEQUENCE</scope>
</reference>
<dbReference type="EMBL" id="CAJOBD010003570">
    <property type="protein sequence ID" value="CAF3955672.1"/>
    <property type="molecule type" value="Genomic_DNA"/>
</dbReference>
<evidence type="ECO:0000256" key="1">
    <source>
        <dbReference type="ARBA" id="ARBA00000098"/>
    </source>
</evidence>
<dbReference type="GO" id="GO:0070006">
    <property type="term" value="F:metalloaminopeptidase activity"/>
    <property type="evidence" value="ECO:0007669"/>
    <property type="project" value="TreeGrafter"/>
</dbReference>
<keyword evidence="10" id="KW-0732">Signal</keyword>
<dbReference type="FunFam" id="2.60.40.1910:FF:000008">
    <property type="entry name" value="Aminopeptidase"/>
    <property type="match status" value="1"/>
</dbReference>
<keyword evidence="11" id="KW-0378">Hydrolase</keyword>
<comment type="caution">
    <text evidence="18">The sequence shown here is derived from an EMBL/GenBank/DDBJ whole genome shotgun (WGS) entry which is preliminary data.</text>
</comment>
<dbReference type="InterPro" id="IPR024571">
    <property type="entry name" value="ERAP1-like_C_dom"/>
</dbReference>
<dbReference type="GO" id="GO:0043171">
    <property type="term" value="P:peptide catabolic process"/>
    <property type="evidence" value="ECO:0007669"/>
    <property type="project" value="TreeGrafter"/>
</dbReference>
<evidence type="ECO:0000256" key="4">
    <source>
        <dbReference type="ARBA" id="ARBA00010136"/>
    </source>
</evidence>
<keyword evidence="8" id="KW-0645">Protease</keyword>
<comment type="similarity">
    <text evidence="4">Belongs to the peptidase M1 family.</text>
</comment>
<evidence type="ECO:0000256" key="5">
    <source>
        <dbReference type="ARBA" id="ARBA00012564"/>
    </source>
</evidence>
<keyword evidence="13" id="KW-0482">Metalloprotease</keyword>
<dbReference type="EC" id="3.4.11.2" evidence="5"/>
<keyword evidence="9" id="KW-0479">Metal-binding</keyword>
<comment type="cofactor">
    <cofactor evidence="2">
        <name>Zn(2+)</name>
        <dbReference type="ChEBI" id="CHEBI:29105"/>
    </cofactor>
</comment>
<keyword evidence="14" id="KW-0472">Membrane</keyword>
<evidence type="ECO:0000259" key="17">
    <source>
        <dbReference type="Pfam" id="PF11838"/>
    </source>
</evidence>
<dbReference type="GO" id="GO:0005886">
    <property type="term" value="C:plasma membrane"/>
    <property type="evidence" value="ECO:0007669"/>
    <property type="project" value="UniProtKB-SubCell"/>
</dbReference>
<dbReference type="Proteomes" id="UP000663864">
    <property type="component" value="Unassembled WGS sequence"/>
</dbReference>
<comment type="catalytic activity">
    <reaction evidence="1">
        <text>Release of an N-terminal amino acid, Xaa-|-Yaa- from a peptide, amide or arylamide. Xaa is preferably Ala, but may be most amino acids including Pro (slow action). When a terminal hydrophobic residue is followed by a prolyl residue, the two may be released as an intact Xaa-Pro dipeptide.</text>
        <dbReference type="EC" id="3.4.11.2"/>
    </reaction>
</comment>
<dbReference type="GO" id="GO:0042277">
    <property type="term" value="F:peptide binding"/>
    <property type="evidence" value="ECO:0007669"/>
    <property type="project" value="TreeGrafter"/>
</dbReference>
<name>A0A813Y3P0_9BILA</name>
<evidence type="ECO:0000256" key="12">
    <source>
        <dbReference type="ARBA" id="ARBA00022833"/>
    </source>
</evidence>
<gene>
    <name evidence="19" type="ORF">JBS370_LOCUS23790</name>
    <name evidence="18" type="ORF">ZHD862_LOCUS6360</name>
</gene>
<dbReference type="Pfam" id="PF11838">
    <property type="entry name" value="ERAP1_C"/>
    <property type="match status" value="1"/>
</dbReference>
<evidence type="ECO:0000313" key="19">
    <source>
        <dbReference type="EMBL" id="CAF3955672.1"/>
    </source>
</evidence>
<evidence type="ECO:0000256" key="8">
    <source>
        <dbReference type="ARBA" id="ARBA00022670"/>
    </source>
</evidence>
<dbReference type="Proteomes" id="UP000663836">
    <property type="component" value="Unassembled WGS sequence"/>
</dbReference>
<evidence type="ECO:0000256" key="3">
    <source>
        <dbReference type="ARBA" id="ARBA00004236"/>
    </source>
</evidence>
<sequence length="455" mass="52954">MNVTNPSILGGYTIKAIMDTWTLQEGYPLLTVTRNYANNSALLSQKRFLLEPYRADQISSHLNPSTLFRFQWYIPFNYMNTSRVSFLDWLAPNETRTVNDIASSNEWIVFNVHEFGFYRVNYDERNWQLLTSELKNDRNRFSVITRAQLIDDAFNLARSMDLNVAVPFHLSTYLCNEIDYIPYSAFSTNIQYPLIMFSRNENKTTYRQLQTFIHTLEQSMYDKLGWTIVPTSSDYFSRQLRSLVIGDLCANGYIPCVNSAISQYRQWRLNSTATSINPDFRTTVYCQGIKHGTTTDYEHIRQEYEQTNDEVEKYRLGYALTCSQNTTLLNQLLNSTLTNEYIRLHDASTFISHISIQPTGQNLTWRFISERWSELVAKYGGIILTLPHIVESVLQYMNTERELADIEKFMVDTADLSIAKRAFLLSIEKIRVNIQWMNTVGSDIQELLANNSLRC</sequence>
<evidence type="ECO:0000256" key="14">
    <source>
        <dbReference type="ARBA" id="ARBA00023136"/>
    </source>
</evidence>
<dbReference type="AlphaFoldDB" id="A0A813Y3P0"/>
<evidence type="ECO:0000256" key="10">
    <source>
        <dbReference type="ARBA" id="ARBA00022729"/>
    </source>
</evidence>
<dbReference type="PANTHER" id="PTHR11533:SF294">
    <property type="entry name" value="THYROTROPIN-RELEASING HORMONE-DEGRADING ECTOENZYME"/>
    <property type="match status" value="1"/>
</dbReference>
<evidence type="ECO:0000256" key="13">
    <source>
        <dbReference type="ARBA" id="ARBA00023049"/>
    </source>
</evidence>
<keyword evidence="12" id="KW-0862">Zinc</keyword>
<dbReference type="EMBL" id="CAJNOT010000177">
    <property type="protein sequence ID" value="CAF0880489.1"/>
    <property type="molecule type" value="Genomic_DNA"/>
</dbReference>
<dbReference type="GO" id="GO:0016285">
    <property type="term" value="F:alanyl aminopeptidase activity"/>
    <property type="evidence" value="ECO:0007669"/>
    <property type="project" value="UniProtKB-EC"/>
</dbReference>
<dbReference type="Gene3D" id="1.25.50.20">
    <property type="match status" value="1"/>
</dbReference>
<evidence type="ECO:0000256" key="2">
    <source>
        <dbReference type="ARBA" id="ARBA00001947"/>
    </source>
</evidence>
<proteinExistence type="inferred from homology"/>
<evidence type="ECO:0000256" key="7">
    <source>
        <dbReference type="ARBA" id="ARBA00022475"/>
    </source>
</evidence>
<dbReference type="PANTHER" id="PTHR11533">
    <property type="entry name" value="PROTEASE M1 ZINC METALLOPROTEASE"/>
    <property type="match status" value="1"/>
</dbReference>
<evidence type="ECO:0000313" key="20">
    <source>
        <dbReference type="Proteomes" id="UP000663864"/>
    </source>
</evidence>
<feature type="domain" description="ERAP1-like C-terminal" evidence="17">
    <location>
        <begin position="107"/>
        <end position="431"/>
    </location>
</feature>